<accession>A0A6F8X1L2</accession>
<dbReference type="EMBL" id="LC534415">
    <property type="protein sequence ID" value="BCB67460.1"/>
    <property type="molecule type" value="Genomic_DNA"/>
</dbReference>
<organism evidence="1">
    <name type="scientific">Lymphocystis disease virus 2</name>
    <dbReference type="NCBI Taxonomy" id="159183"/>
    <lineage>
        <taxon>Viruses</taxon>
        <taxon>Varidnaviria</taxon>
        <taxon>Bamfordvirae</taxon>
        <taxon>Nucleocytoviricota</taxon>
        <taxon>Megaviricetes</taxon>
        <taxon>Pimascovirales</taxon>
        <taxon>Pimascovirales incertae sedis</taxon>
        <taxon>Iridoviridae</taxon>
        <taxon>Alphairidovirinae</taxon>
        <taxon>Lymphocystivirus</taxon>
        <taxon>Lymphocystivirus paralichthys1</taxon>
    </lineage>
</organism>
<proteinExistence type="predicted"/>
<sequence length="134" mass="16149">MEFYHCEKYQFKQNKIVYKTKSEDFIWPQISFTVLKQYALCEKQNSILISESSILGSKYSIIIKDETDQTTDLEVIVYNHRYIVINTNDQQRILYRNYICYIDKLLDRIKKDYNGVFIKPPKNIEFIKKKLIVT</sequence>
<reference evidence="1" key="1">
    <citation type="journal article" date="2021" name="Microbiol. Resour. Announc.">
        <title>Genome Sequence of Lymphocystis Disease Virus 2 LCDV-JP_Oita_2018, Isolated from a Diseased Japanese Flounder (Paralichthys olivaceus) in Japan.</title>
        <authorList>
            <person name="Kawato S."/>
            <person name="Nozaki R."/>
            <person name="Hirono I."/>
            <person name="Kondo H."/>
        </authorList>
    </citation>
    <scope>NUCLEOTIDE SEQUENCE</scope>
    <source>
        <strain evidence="1">LCDV-JP_Oita_2018</strain>
    </source>
</reference>
<dbReference type="Proteomes" id="UP000501113">
    <property type="component" value="Segment"/>
</dbReference>
<evidence type="ECO:0000313" key="1">
    <source>
        <dbReference type="EMBL" id="BCB67460.1"/>
    </source>
</evidence>
<name>A0A6F8X1L2_9VIRU</name>
<protein>
    <submittedName>
        <fullName evidence="1">Uncharacterized protein</fullName>
    </submittedName>
</protein>